<proteinExistence type="predicted"/>
<dbReference type="PANTHER" id="PTHR40518">
    <property type="entry name" value="ACETOACETATE DECARBOXYLASE"/>
    <property type="match status" value="1"/>
</dbReference>
<gene>
    <name evidence="1" type="ORF">WDJ50_04040</name>
</gene>
<reference evidence="1" key="1">
    <citation type="submission" date="2024-03" db="EMBL/GenBank/DDBJ databases">
        <title>Deinococcus weizhi sp. nov., isolated from human skin.</title>
        <authorList>
            <person name="Wei Z."/>
            <person name="Tian F."/>
            <person name="Yang C."/>
            <person name="Xin L.T."/>
            <person name="Wen Z.J."/>
            <person name="Lan K.C."/>
            <person name="Yu L."/>
            <person name="Zhe W."/>
            <person name="Dan F.D."/>
            <person name="Jun W."/>
            <person name="Rui Z."/>
            <person name="Yong X.J."/>
            <person name="Ting Y."/>
            <person name="Wei X."/>
            <person name="Xu Z.G."/>
            <person name="Xin Z."/>
            <person name="Dong F.G."/>
            <person name="Ni X.M."/>
            <person name="Zheng M.G."/>
            <person name="Chun Y."/>
            <person name="Qian W.X."/>
        </authorList>
    </citation>
    <scope>NUCLEOTIDE SEQUENCE</scope>
    <source>
        <strain evidence="1">VB142</strain>
    </source>
</reference>
<dbReference type="Gene3D" id="2.40.400.10">
    <property type="entry name" value="Acetoacetate decarboxylase-like"/>
    <property type="match status" value="1"/>
</dbReference>
<name>A0AAU6Q4M1_9DEIO</name>
<accession>A0AAU6Q4M1</accession>
<protein>
    <recommendedName>
        <fullName evidence="2">Acetoacetate decarboxylase</fullName>
    </recommendedName>
</protein>
<organism evidence="1">
    <name type="scientific">Deinococcus sp. VB142</name>
    <dbReference type="NCBI Taxonomy" id="3112952"/>
    <lineage>
        <taxon>Bacteria</taxon>
        <taxon>Thermotogati</taxon>
        <taxon>Deinococcota</taxon>
        <taxon>Deinococci</taxon>
        <taxon>Deinococcales</taxon>
        <taxon>Deinococcaceae</taxon>
        <taxon>Deinococcus</taxon>
    </lineage>
</organism>
<dbReference type="RefSeq" id="WP_339096517.1">
    <property type="nucleotide sequence ID" value="NZ_CP149782.1"/>
</dbReference>
<evidence type="ECO:0000313" key="1">
    <source>
        <dbReference type="EMBL" id="WYF45304.1"/>
    </source>
</evidence>
<sequence length="197" mass="21121">MTTSPPPAPWLLRGSGLVALYGPSPQAPRGGALMLVRYADSPVGPYDELLWLERVKTRQGWRPCVQQIVVSSAESVAGGRHNWAIPKTLARFDWSAGRVKVSTAPGSPGVVLSFGGVQGAGIPLSLRLLPRLARTLSQRGAAGEEFCTTIGGSGRLRRAHLRVEAAPGWPALLNRQKPLLVLGVPEFRLTFPPAHVR</sequence>
<dbReference type="AlphaFoldDB" id="A0AAU6Q4M1"/>
<dbReference type="EMBL" id="CP149782">
    <property type="protein sequence ID" value="WYF45304.1"/>
    <property type="molecule type" value="Genomic_DNA"/>
</dbReference>
<dbReference type="SUPFAM" id="SSF160104">
    <property type="entry name" value="Acetoacetate decarboxylase-like"/>
    <property type="match status" value="1"/>
</dbReference>
<evidence type="ECO:0008006" key="2">
    <source>
        <dbReference type="Google" id="ProtNLM"/>
    </source>
</evidence>
<dbReference type="InterPro" id="IPR023375">
    <property type="entry name" value="ADC_dom_sf"/>
</dbReference>
<dbReference type="PANTHER" id="PTHR40518:SF1">
    <property type="entry name" value="ACETOACETATE DECARBOXYLASE"/>
    <property type="match status" value="1"/>
</dbReference>